<accession>A0A2M4APJ4</accession>
<dbReference type="EMBL" id="GGFK01009378">
    <property type="protein sequence ID" value="MBW42699.1"/>
    <property type="molecule type" value="Transcribed_RNA"/>
</dbReference>
<protein>
    <submittedName>
        <fullName evidence="1">Uncharacterized protein</fullName>
    </submittedName>
</protein>
<sequence length="247" mass="27676">MVMAGQSTWANATSSTTPGVGPFDNIFLVARYVRNRNLTGLSLTVASRPPLFLVLANNVQNFALLKRQIVRIAALEVELPYHLLLPANHRALQRCGVEIVQLVERQQIGQIGKRLVTDSVRETFIAGCYFVDDVVANFGIFPYAQHEIADDRGAIAHQKHPTFPLVHQQIRRFLARHRPKVPARPIVHIEGCHFCSFCSWCGAFLRKSLGNEIRNNWITLLDNRCAGYAVFLLRTTFSGDSLKTLAA</sequence>
<name>A0A2M4APJ4_9DIPT</name>
<proteinExistence type="predicted"/>
<evidence type="ECO:0000313" key="1">
    <source>
        <dbReference type="EMBL" id="MBW42699.1"/>
    </source>
</evidence>
<reference evidence="1" key="1">
    <citation type="submission" date="2018-01" db="EMBL/GenBank/DDBJ databases">
        <title>An insight into the sialome of Amazonian anophelines.</title>
        <authorList>
            <person name="Ribeiro J.M."/>
            <person name="Scarpassa V."/>
            <person name="Calvo E."/>
        </authorList>
    </citation>
    <scope>NUCLEOTIDE SEQUENCE</scope>
    <source>
        <tissue evidence="1">Salivary glands</tissue>
    </source>
</reference>
<dbReference type="AlphaFoldDB" id="A0A2M4APJ4"/>
<organism evidence="1">
    <name type="scientific">Anopheles triannulatus</name>
    <dbReference type="NCBI Taxonomy" id="58253"/>
    <lineage>
        <taxon>Eukaryota</taxon>
        <taxon>Metazoa</taxon>
        <taxon>Ecdysozoa</taxon>
        <taxon>Arthropoda</taxon>
        <taxon>Hexapoda</taxon>
        <taxon>Insecta</taxon>
        <taxon>Pterygota</taxon>
        <taxon>Neoptera</taxon>
        <taxon>Endopterygota</taxon>
        <taxon>Diptera</taxon>
        <taxon>Nematocera</taxon>
        <taxon>Culicoidea</taxon>
        <taxon>Culicidae</taxon>
        <taxon>Anophelinae</taxon>
        <taxon>Anopheles</taxon>
    </lineage>
</organism>